<evidence type="ECO:0000256" key="3">
    <source>
        <dbReference type="PIRSR" id="PIRSR000137-1"/>
    </source>
</evidence>
<reference evidence="8 9" key="1">
    <citation type="journal article" date="2018" name="BMC Genomics">
        <title>Genomic evidence for intraspecific hybridization in a clonal and extremely halotolerant yeast.</title>
        <authorList>
            <person name="Gostincar C."/>
            <person name="Stajich J.E."/>
            <person name="Zupancic J."/>
            <person name="Zalar P."/>
            <person name="Gunde-Cimerman N."/>
        </authorList>
    </citation>
    <scope>NUCLEOTIDE SEQUENCE [LARGE SCALE GENOMIC DNA]</scope>
    <source>
        <strain evidence="8 9">EXF-6669</strain>
    </source>
</reference>
<feature type="domain" description="Glucose-methanol-choline oxidoreductase N-terminal" evidence="6">
    <location>
        <begin position="149"/>
        <end position="172"/>
    </location>
</feature>
<dbReference type="GO" id="GO:0016614">
    <property type="term" value="F:oxidoreductase activity, acting on CH-OH group of donors"/>
    <property type="evidence" value="ECO:0007669"/>
    <property type="project" value="InterPro"/>
</dbReference>
<dbReference type="Pfam" id="PF00732">
    <property type="entry name" value="GMC_oxred_N"/>
    <property type="match status" value="1"/>
</dbReference>
<dbReference type="PROSITE" id="PS00624">
    <property type="entry name" value="GMC_OXRED_2"/>
    <property type="match status" value="1"/>
</dbReference>
<dbReference type="SUPFAM" id="SSF51905">
    <property type="entry name" value="FAD/NAD(P)-binding domain"/>
    <property type="match status" value="1"/>
</dbReference>
<feature type="binding site" evidence="4">
    <location>
        <begin position="573"/>
        <end position="574"/>
    </location>
    <ligand>
        <name>FAD</name>
        <dbReference type="ChEBI" id="CHEBI:57692"/>
    </ligand>
</feature>
<evidence type="ECO:0000313" key="9">
    <source>
        <dbReference type="Proteomes" id="UP000271337"/>
    </source>
</evidence>
<dbReference type="OrthoDB" id="269227at2759"/>
<feature type="active site" description="Proton acceptor" evidence="3">
    <location>
        <position position="618"/>
    </location>
</feature>
<dbReference type="GO" id="GO:0050660">
    <property type="term" value="F:flavin adenine dinucleotide binding"/>
    <property type="evidence" value="ECO:0007669"/>
    <property type="project" value="InterPro"/>
</dbReference>
<organism evidence="8 9">
    <name type="scientific">Hortaea werneckii</name>
    <name type="common">Black yeast</name>
    <name type="synonym">Cladosporium werneckii</name>
    <dbReference type="NCBI Taxonomy" id="91943"/>
    <lineage>
        <taxon>Eukaryota</taxon>
        <taxon>Fungi</taxon>
        <taxon>Dikarya</taxon>
        <taxon>Ascomycota</taxon>
        <taxon>Pezizomycotina</taxon>
        <taxon>Dothideomycetes</taxon>
        <taxon>Dothideomycetidae</taxon>
        <taxon>Mycosphaerellales</taxon>
        <taxon>Teratosphaeriaceae</taxon>
        <taxon>Hortaea</taxon>
    </lineage>
</organism>
<keyword evidence="2" id="KW-0325">Glycoprotein</keyword>
<keyword evidence="4 5" id="KW-0274">FAD</keyword>
<sequence length="644" mass="69426">MLVRSALALDVLVSHICKLNTKTAAMYALLAVLALAIQSALGLDSFNPDGNTFGKPGLNASYDYIVVGGGTGGLAIAARLAEDKNISVAVVEAGGFYQIDNGNGSVVPGLFGEQGVGAAPDAGFPWIDWQFVTTPQSGLGNRNVHYARGKTLGGSSALNYMAYHRATNGSYDKWAHDVGDSSYTFDQLLPYYERSVNVTFPSNDTRLENATVNFDRGAYNEDASQAQPLHVSWSGYAGVFSTWFSHAFQALGLRASNGFDLGSLYGANYALSTIDPDGAKRDSSQTSFLNYAMPDITVYPHTLARKILLGNDSSAEGVAVTTSGVNYTLTAQKEVILSAGAFHSPQLLMLSGIGPADQLKQHNIPVVKDLPGVGQNMWDQIFFGVAYPVSIPTTARLQTDPEYAAKALEMYKANGTGPLAGAAGMIAFERLTDNVPELISNSTIADLEEYFPLDWPDVEYLSTDAWSGIRNRNEGPGDGTASRSEISAIMLSPFSRGNVTLQSADAVDLPIINPNWLTDPRDKEVAIAAFKRTRQIWDSMSEIVSGEEYRPGPDVQSDEAILDWIQQDSLTIWHASATCKMGTRDDDRAVVDSKARVYGVDKLRVVDASAFPFLPPGHPQSTVYMLAEKIADDIKQGRRSGIHI</sequence>
<dbReference type="InterPro" id="IPR007867">
    <property type="entry name" value="GMC_OxRtase_C"/>
</dbReference>
<dbReference type="SUPFAM" id="SSF54373">
    <property type="entry name" value="FAD-linked reductases, C-terminal domain"/>
    <property type="match status" value="1"/>
</dbReference>
<dbReference type="PROSITE" id="PS00623">
    <property type="entry name" value="GMC_OXRED_1"/>
    <property type="match status" value="1"/>
</dbReference>
<dbReference type="Proteomes" id="UP000271337">
    <property type="component" value="Unassembled WGS sequence"/>
</dbReference>
<feature type="active site" description="Proton donor" evidence="3">
    <location>
        <position position="574"/>
    </location>
</feature>
<dbReference type="AlphaFoldDB" id="A0A3M7AAZ0"/>
<feature type="binding site" evidence="4">
    <location>
        <begin position="619"/>
        <end position="620"/>
    </location>
    <ligand>
        <name>FAD</name>
        <dbReference type="ChEBI" id="CHEBI:57692"/>
    </ligand>
</feature>
<dbReference type="EMBL" id="QWIL01000069">
    <property type="protein sequence ID" value="RMY24715.1"/>
    <property type="molecule type" value="Genomic_DNA"/>
</dbReference>
<keyword evidence="5" id="KW-0285">Flavoprotein</keyword>
<dbReference type="Gene3D" id="3.50.50.60">
    <property type="entry name" value="FAD/NAD(P)-binding domain"/>
    <property type="match status" value="1"/>
</dbReference>
<dbReference type="PANTHER" id="PTHR11552:SF138">
    <property type="entry name" value="DEHYDROGENASE PKFF-RELATED"/>
    <property type="match status" value="1"/>
</dbReference>
<dbReference type="Gene3D" id="3.30.560.10">
    <property type="entry name" value="Glucose Oxidase, domain 3"/>
    <property type="match status" value="1"/>
</dbReference>
<dbReference type="InterPro" id="IPR000172">
    <property type="entry name" value="GMC_OxRdtase_N"/>
</dbReference>
<dbReference type="VEuPathDB" id="FungiDB:BTJ68_02367"/>
<evidence type="ECO:0000259" key="7">
    <source>
        <dbReference type="PROSITE" id="PS00624"/>
    </source>
</evidence>
<evidence type="ECO:0000256" key="5">
    <source>
        <dbReference type="RuleBase" id="RU003968"/>
    </source>
</evidence>
<evidence type="ECO:0000259" key="6">
    <source>
        <dbReference type="PROSITE" id="PS00623"/>
    </source>
</evidence>
<feature type="domain" description="Glucose-methanol-choline oxidoreductase N-terminal" evidence="7">
    <location>
        <begin position="340"/>
        <end position="354"/>
    </location>
</feature>
<evidence type="ECO:0000256" key="4">
    <source>
        <dbReference type="PIRSR" id="PIRSR000137-2"/>
    </source>
</evidence>
<dbReference type="PIRSF" id="PIRSF000137">
    <property type="entry name" value="Alcohol_oxidase"/>
    <property type="match status" value="1"/>
</dbReference>
<proteinExistence type="inferred from homology"/>
<gene>
    <name evidence="8" type="ORF">D0867_01199</name>
</gene>
<evidence type="ECO:0000256" key="2">
    <source>
        <dbReference type="ARBA" id="ARBA00023180"/>
    </source>
</evidence>
<evidence type="ECO:0000256" key="1">
    <source>
        <dbReference type="ARBA" id="ARBA00010790"/>
    </source>
</evidence>
<dbReference type="GO" id="GO:0044550">
    <property type="term" value="P:secondary metabolite biosynthetic process"/>
    <property type="evidence" value="ECO:0007669"/>
    <property type="project" value="TreeGrafter"/>
</dbReference>
<comment type="similarity">
    <text evidence="1 5">Belongs to the GMC oxidoreductase family.</text>
</comment>
<comment type="cofactor">
    <cofactor evidence="4">
        <name>FAD</name>
        <dbReference type="ChEBI" id="CHEBI:57692"/>
    </cofactor>
</comment>
<dbReference type="Pfam" id="PF05199">
    <property type="entry name" value="GMC_oxred_C"/>
    <property type="match status" value="1"/>
</dbReference>
<accession>A0A3M7AAZ0</accession>
<evidence type="ECO:0000313" key="8">
    <source>
        <dbReference type="EMBL" id="RMY24715.1"/>
    </source>
</evidence>
<protein>
    <recommendedName>
        <fullName evidence="6 7">Glucose-methanol-choline oxidoreductase N-terminal domain-containing protein</fullName>
    </recommendedName>
</protein>
<dbReference type="PANTHER" id="PTHR11552">
    <property type="entry name" value="GLUCOSE-METHANOL-CHOLINE GMC OXIDOREDUCTASE"/>
    <property type="match status" value="1"/>
</dbReference>
<comment type="caution">
    <text evidence="8">The sequence shown here is derived from an EMBL/GenBank/DDBJ whole genome shotgun (WGS) entry which is preliminary data.</text>
</comment>
<name>A0A3M7AAZ0_HORWE</name>
<dbReference type="InterPro" id="IPR012132">
    <property type="entry name" value="GMC_OxRdtase"/>
</dbReference>
<dbReference type="InterPro" id="IPR036188">
    <property type="entry name" value="FAD/NAD-bd_sf"/>
</dbReference>